<comment type="similarity">
    <text evidence="2 4">Belongs to the pseudouridine synthase RluA family.</text>
</comment>
<dbReference type="Gene3D" id="3.30.2350.10">
    <property type="entry name" value="Pseudouridine synthase"/>
    <property type="match status" value="1"/>
</dbReference>
<proteinExistence type="inferred from homology"/>
<keyword evidence="4" id="KW-0413">Isomerase</keyword>
<name>A0A3Q8SDH7_9BACL</name>
<dbReference type="PANTHER" id="PTHR21600:SF44">
    <property type="entry name" value="RIBOSOMAL LARGE SUBUNIT PSEUDOURIDINE SYNTHASE D"/>
    <property type="match status" value="1"/>
</dbReference>
<sequence>MTLYYDPIIYKVTDEEDGWQLKKVLQRRLGVSRKLMSRLKLTEKGITLNGERVYISVPVKSGDIAAITLEKETSEDILPQPISFDRIYEDDALLIVNKASGIIVHPTHGHYTDTLANGVVHYWQEKGEMFRFRPVHRLDQETSGVLAIAKNAYVHQHISEQMIAGEVEKKYIAFVHGTPDPQEGTIDGPIDRDPEEPHRRIVTPSGYPALTHYSTVQIMGPASKVELQLGTGRTHQIRVHMTSIGHPLIGDKMYPGGGTRNDLVQNKGVLSADQGGGLEGLIERQALHASELGFRHPLTGEYMTFYAPFPPDMERLEQALSGLA</sequence>
<dbReference type="InterPro" id="IPR006225">
    <property type="entry name" value="PsdUridine_synth_RluC/D"/>
</dbReference>
<dbReference type="OrthoDB" id="9773999at2"/>
<evidence type="ECO:0000313" key="6">
    <source>
        <dbReference type="EMBL" id="AZK48203.1"/>
    </source>
</evidence>
<comment type="function">
    <text evidence="4">Responsible for synthesis of pseudouridine from uracil.</text>
</comment>
<dbReference type="KEGG" id="plen:EIM92_20170"/>
<evidence type="ECO:0000256" key="2">
    <source>
        <dbReference type="ARBA" id="ARBA00010876"/>
    </source>
</evidence>
<dbReference type="GO" id="GO:0003723">
    <property type="term" value="F:RNA binding"/>
    <property type="evidence" value="ECO:0007669"/>
    <property type="project" value="InterPro"/>
</dbReference>
<dbReference type="GO" id="GO:0140098">
    <property type="term" value="F:catalytic activity, acting on RNA"/>
    <property type="evidence" value="ECO:0007669"/>
    <property type="project" value="UniProtKB-ARBA"/>
</dbReference>
<keyword evidence="7" id="KW-1185">Reference proteome</keyword>
<dbReference type="EC" id="5.4.99.-" evidence="4"/>
<dbReference type="Proteomes" id="UP000273145">
    <property type="component" value="Chromosome"/>
</dbReference>
<dbReference type="GO" id="GO:0009982">
    <property type="term" value="F:pseudouridine synthase activity"/>
    <property type="evidence" value="ECO:0007669"/>
    <property type="project" value="InterPro"/>
</dbReference>
<protein>
    <recommendedName>
        <fullName evidence="4">Pseudouridine synthase</fullName>
        <ecNumber evidence="4">5.4.99.-</ecNumber>
    </recommendedName>
</protein>
<dbReference type="PANTHER" id="PTHR21600">
    <property type="entry name" value="MITOCHONDRIAL RNA PSEUDOURIDINE SYNTHASE"/>
    <property type="match status" value="1"/>
</dbReference>
<dbReference type="NCBIfam" id="TIGR00005">
    <property type="entry name" value="rluA_subfam"/>
    <property type="match status" value="1"/>
</dbReference>
<dbReference type="CDD" id="cd02869">
    <property type="entry name" value="PseudoU_synth_RluA_like"/>
    <property type="match status" value="1"/>
</dbReference>
<evidence type="ECO:0000256" key="4">
    <source>
        <dbReference type="RuleBase" id="RU362028"/>
    </source>
</evidence>
<evidence type="ECO:0000256" key="1">
    <source>
        <dbReference type="ARBA" id="ARBA00000073"/>
    </source>
</evidence>
<feature type="active site" evidence="3">
    <location>
        <position position="139"/>
    </location>
</feature>
<accession>A0A3Q8SDH7</accession>
<dbReference type="SUPFAM" id="SSF55120">
    <property type="entry name" value="Pseudouridine synthase"/>
    <property type="match status" value="1"/>
</dbReference>
<dbReference type="AlphaFoldDB" id="A0A3Q8SDH7"/>
<organism evidence="6 7">
    <name type="scientific">Paenibacillus lentus</name>
    <dbReference type="NCBI Taxonomy" id="1338368"/>
    <lineage>
        <taxon>Bacteria</taxon>
        <taxon>Bacillati</taxon>
        <taxon>Bacillota</taxon>
        <taxon>Bacilli</taxon>
        <taxon>Bacillales</taxon>
        <taxon>Paenibacillaceae</taxon>
        <taxon>Paenibacillus</taxon>
    </lineage>
</organism>
<reference evidence="6 7" key="1">
    <citation type="submission" date="2018-11" db="EMBL/GenBank/DDBJ databases">
        <title>Genome sequencing of Paenibacillus lentus DSM25539(T).</title>
        <authorList>
            <person name="Kook J.-K."/>
            <person name="Park S.-N."/>
            <person name="Lim Y.K."/>
        </authorList>
    </citation>
    <scope>NUCLEOTIDE SEQUENCE [LARGE SCALE GENOMIC DNA]</scope>
    <source>
        <strain evidence="6 7">DSM 25539</strain>
    </source>
</reference>
<evidence type="ECO:0000259" key="5">
    <source>
        <dbReference type="Pfam" id="PF00849"/>
    </source>
</evidence>
<dbReference type="InterPro" id="IPR006145">
    <property type="entry name" value="PsdUridine_synth_RsuA/RluA"/>
</dbReference>
<dbReference type="InterPro" id="IPR020103">
    <property type="entry name" value="PsdUridine_synth_cat_dom_sf"/>
</dbReference>
<comment type="catalytic activity">
    <reaction evidence="1 4">
        <text>a uridine in RNA = a pseudouridine in RNA</text>
        <dbReference type="Rhea" id="RHEA:48348"/>
        <dbReference type="Rhea" id="RHEA-COMP:12068"/>
        <dbReference type="Rhea" id="RHEA-COMP:12069"/>
        <dbReference type="ChEBI" id="CHEBI:65314"/>
        <dbReference type="ChEBI" id="CHEBI:65315"/>
    </reaction>
</comment>
<dbReference type="Pfam" id="PF00849">
    <property type="entry name" value="PseudoU_synth_2"/>
    <property type="match status" value="1"/>
</dbReference>
<dbReference type="RefSeq" id="WP_125084364.1">
    <property type="nucleotide sequence ID" value="NZ_CP034248.1"/>
</dbReference>
<evidence type="ECO:0000256" key="3">
    <source>
        <dbReference type="PIRSR" id="PIRSR606225-1"/>
    </source>
</evidence>
<gene>
    <name evidence="6" type="ORF">EIM92_20170</name>
</gene>
<dbReference type="GO" id="GO:0000455">
    <property type="term" value="P:enzyme-directed rRNA pseudouridine synthesis"/>
    <property type="evidence" value="ECO:0007669"/>
    <property type="project" value="TreeGrafter"/>
</dbReference>
<dbReference type="EMBL" id="CP034248">
    <property type="protein sequence ID" value="AZK48203.1"/>
    <property type="molecule type" value="Genomic_DNA"/>
</dbReference>
<feature type="domain" description="Pseudouridine synthase RsuA/RluA-like" evidence="5">
    <location>
        <begin position="93"/>
        <end position="242"/>
    </location>
</feature>
<dbReference type="InterPro" id="IPR050188">
    <property type="entry name" value="RluA_PseudoU_synthase"/>
</dbReference>
<evidence type="ECO:0000313" key="7">
    <source>
        <dbReference type="Proteomes" id="UP000273145"/>
    </source>
</evidence>